<protein>
    <recommendedName>
        <fullName evidence="1">F-box domain-containing protein</fullName>
    </recommendedName>
</protein>
<dbReference type="InterPro" id="IPR053772">
    <property type="entry name" value="At1g61320/At1g61330-like"/>
</dbReference>
<evidence type="ECO:0000313" key="3">
    <source>
        <dbReference type="Proteomes" id="UP000823775"/>
    </source>
</evidence>
<dbReference type="InterPro" id="IPR001810">
    <property type="entry name" value="F-box_dom"/>
</dbReference>
<dbReference type="Gene3D" id="1.20.1280.50">
    <property type="match status" value="1"/>
</dbReference>
<dbReference type="SUPFAM" id="SSF52047">
    <property type="entry name" value="RNI-like"/>
    <property type="match status" value="1"/>
</dbReference>
<dbReference type="Gene3D" id="3.80.10.10">
    <property type="entry name" value="Ribonuclease Inhibitor"/>
    <property type="match status" value="1"/>
</dbReference>
<comment type="caution">
    <text evidence="2">The sequence shown here is derived from an EMBL/GenBank/DDBJ whole genome shotgun (WGS) entry which is preliminary data.</text>
</comment>
<dbReference type="InterPro" id="IPR032675">
    <property type="entry name" value="LRR_dom_sf"/>
</dbReference>
<dbReference type="SMART" id="SM00256">
    <property type="entry name" value="FBOX"/>
    <property type="match status" value="1"/>
</dbReference>
<dbReference type="Pfam" id="PF00646">
    <property type="entry name" value="F-box"/>
    <property type="match status" value="1"/>
</dbReference>
<dbReference type="InterPro" id="IPR036047">
    <property type="entry name" value="F-box-like_dom_sf"/>
</dbReference>
<feature type="domain" description="F-box" evidence="1">
    <location>
        <begin position="17"/>
        <end position="70"/>
    </location>
</feature>
<evidence type="ECO:0000259" key="1">
    <source>
        <dbReference type="PROSITE" id="PS50181"/>
    </source>
</evidence>
<keyword evidence="3" id="KW-1185">Reference proteome</keyword>
<dbReference type="SUPFAM" id="SSF81383">
    <property type="entry name" value="F-box domain"/>
    <property type="match status" value="1"/>
</dbReference>
<dbReference type="Proteomes" id="UP000823775">
    <property type="component" value="Unassembled WGS sequence"/>
</dbReference>
<name>A0ABS8S6F3_DATST</name>
<sequence>MNMIDHDKEVITEEREIDNISNLPTEILNEIFKDMSFRELAKTCVLSKKWKYFWAMHPVLVLDGEFLEEISRNRGFIEYDFNNTIDMILLQHVGPIVKFVLDLSTTFGNNLNLDHWVLHMVIFLEESANYEQGRFITWSSLLYICSNLTRLVLSKSCIGLLGAEIIPKRFPSKSHHLEHVKLRVDFGDINHISGVLSLIRSSPTLRSLEIDVFSKMYERSTDEVIHYLKDPNCVDQPFEKLEYVEVTMFEGTPCEIIFLKLMLAHSPSLSRMIIGSSDKLDVAKVLGFHEQLTMFLKASPRVELIVAPYGPTV</sequence>
<gene>
    <name evidence="2" type="ORF">HAX54_024547</name>
</gene>
<proteinExistence type="predicted"/>
<evidence type="ECO:0000313" key="2">
    <source>
        <dbReference type="EMBL" id="MCD7454378.1"/>
    </source>
</evidence>
<dbReference type="EMBL" id="JACEIK010000299">
    <property type="protein sequence ID" value="MCD7454378.1"/>
    <property type="molecule type" value="Genomic_DNA"/>
</dbReference>
<accession>A0ABS8S6F3</accession>
<dbReference type="PANTHER" id="PTHR34145">
    <property type="entry name" value="OS02G0105600 PROTEIN"/>
    <property type="match status" value="1"/>
</dbReference>
<organism evidence="2 3">
    <name type="scientific">Datura stramonium</name>
    <name type="common">Jimsonweed</name>
    <name type="synonym">Common thornapple</name>
    <dbReference type="NCBI Taxonomy" id="4076"/>
    <lineage>
        <taxon>Eukaryota</taxon>
        <taxon>Viridiplantae</taxon>
        <taxon>Streptophyta</taxon>
        <taxon>Embryophyta</taxon>
        <taxon>Tracheophyta</taxon>
        <taxon>Spermatophyta</taxon>
        <taxon>Magnoliopsida</taxon>
        <taxon>eudicotyledons</taxon>
        <taxon>Gunneridae</taxon>
        <taxon>Pentapetalae</taxon>
        <taxon>asterids</taxon>
        <taxon>lamiids</taxon>
        <taxon>Solanales</taxon>
        <taxon>Solanaceae</taxon>
        <taxon>Solanoideae</taxon>
        <taxon>Datureae</taxon>
        <taxon>Datura</taxon>
    </lineage>
</organism>
<reference evidence="2 3" key="1">
    <citation type="journal article" date="2021" name="BMC Genomics">
        <title>Datura genome reveals duplications of psychoactive alkaloid biosynthetic genes and high mutation rate following tissue culture.</title>
        <authorList>
            <person name="Rajewski A."/>
            <person name="Carter-House D."/>
            <person name="Stajich J."/>
            <person name="Litt A."/>
        </authorList>
    </citation>
    <scope>NUCLEOTIDE SEQUENCE [LARGE SCALE GENOMIC DNA]</scope>
    <source>
        <strain evidence="2">AR-01</strain>
    </source>
</reference>
<dbReference type="PROSITE" id="PS50181">
    <property type="entry name" value="FBOX"/>
    <property type="match status" value="1"/>
</dbReference>